<accession>A0A8J2SYP0</accession>
<dbReference type="GO" id="GO:0001733">
    <property type="term" value="F:galactosylceramide sulfotransferase activity"/>
    <property type="evidence" value="ECO:0007669"/>
    <property type="project" value="InterPro"/>
</dbReference>
<dbReference type="Pfam" id="PF06990">
    <property type="entry name" value="Gal-3-0_sulfotr"/>
    <property type="match status" value="1"/>
</dbReference>
<gene>
    <name evidence="11" type="ORF">PECAL_5P22130</name>
</gene>
<dbReference type="SUPFAM" id="SSF52540">
    <property type="entry name" value="P-loop containing nucleoside triphosphate hydrolases"/>
    <property type="match status" value="1"/>
</dbReference>
<organism evidence="11 12">
    <name type="scientific">Pelagomonas calceolata</name>
    <dbReference type="NCBI Taxonomy" id="35677"/>
    <lineage>
        <taxon>Eukaryota</taxon>
        <taxon>Sar</taxon>
        <taxon>Stramenopiles</taxon>
        <taxon>Ochrophyta</taxon>
        <taxon>Pelagophyceae</taxon>
        <taxon>Pelagomonadales</taxon>
        <taxon>Pelagomonadaceae</taxon>
        <taxon>Pelagomonas</taxon>
    </lineage>
</organism>
<dbReference type="OrthoDB" id="514299at2759"/>
<comment type="caution">
    <text evidence="11">The sequence shown here is derived from an EMBL/GenBank/DDBJ whole genome shotgun (WGS) entry which is preliminary data.</text>
</comment>
<comment type="similarity">
    <text evidence="2">Belongs to the galactose-3-O-sulfotransferase family.</text>
</comment>
<keyword evidence="12" id="KW-1185">Reference proteome</keyword>
<evidence type="ECO:0008006" key="13">
    <source>
        <dbReference type="Google" id="ProtNLM"/>
    </source>
</evidence>
<evidence type="ECO:0000256" key="10">
    <source>
        <dbReference type="SAM" id="MobiDB-lite"/>
    </source>
</evidence>
<comment type="subcellular location">
    <subcellularLocation>
        <location evidence="1">Golgi apparatus membrane</location>
        <topology evidence="1">Single-pass type II membrane protein</topology>
    </subcellularLocation>
</comment>
<feature type="region of interest" description="Disordered" evidence="10">
    <location>
        <begin position="409"/>
        <end position="437"/>
    </location>
</feature>
<evidence type="ECO:0000256" key="4">
    <source>
        <dbReference type="ARBA" id="ARBA00022692"/>
    </source>
</evidence>
<dbReference type="InterPro" id="IPR009729">
    <property type="entry name" value="Gal-3-0_sulfotransfrase"/>
</dbReference>
<keyword evidence="9" id="KW-0325">Glycoprotein</keyword>
<evidence type="ECO:0000256" key="5">
    <source>
        <dbReference type="ARBA" id="ARBA00022968"/>
    </source>
</evidence>
<keyword evidence="5" id="KW-0735">Signal-anchor</keyword>
<dbReference type="InterPro" id="IPR027417">
    <property type="entry name" value="P-loop_NTPase"/>
</dbReference>
<sequence length="437" mass="49409">MRRSLWLPTALLCAASQPPEPRLAGPKMHKTASTTLGGILARAANKYKWQARLYGTTHPLDPAPRFGSRLKKAETPSILYAHVYGSANEGNPSDVMLLPSGKKFKMRRLPVYEFAQLQTYYGKAVPGARLVVSLREPLARYISMMNYFAHAERDTKKELDGDTTQLFFEALRKHVARGRGGDYQSRVLGLRNASATSSFIQQMDNILLLTTARMDESLIVLRRALGWAPEDILHLDVHVSCSDGVRYDGRAVLCVEPLLKELPRDLHEAIVSLHRNDLLLYNAADAAVASRFVKLGPDGEQERDKLRLRKRQLAFHCQREGPSSTYRPDKAAFDGDPCVPYLINDASFQMYLSRRPPSYVFDGRTFIDKSGTPVKRHKKEWRDVFHLRALQYNVSYGTLPGELAKRLEKRRSVPTTRGAARAAKRRVQRRPGKGHEM</sequence>
<evidence type="ECO:0000256" key="9">
    <source>
        <dbReference type="ARBA" id="ARBA00023180"/>
    </source>
</evidence>
<feature type="compositionally biased region" description="Basic residues" evidence="10">
    <location>
        <begin position="422"/>
        <end position="437"/>
    </location>
</feature>
<dbReference type="GO" id="GO:0000139">
    <property type="term" value="C:Golgi membrane"/>
    <property type="evidence" value="ECO:0007669"/>
    <property type="project" value="UniProtKB-SubCell"/>
</dbReference>
<reference evidence="11" key="1">
    <citation type="submission" date="2021-11" db="EMBL/GenBank/DDBJ databases">
        <authorList>
            <consortium name="Genoscope - CEA"/>
            <person name="William W."/>
        </authorList>
    </citation>
    <scope>NUCLEOTIDE SEQUENCE</scope>
</reference>
<evidence type="ECO:0000256" key="6">
    <source>
        <dbReference type="ARBA" id="ARBA00022989"/>
    </source>
</evidence>
<evidence type="ECO:0000256" key="1">
    <source>
        <dbReference type="ARBA" id="ARBA00004323"/>
    </source>
</evidence>
<dbReference type="EMBL" id="CAKKNE010000005">
    <property type="protein sequence ID" value="CAH0377686.1"/>
    <property type="molecule type" value="Genomic_DNA"/>
</dbReference>
<name>A0A8J2SYP0_9STRA</name>
<protein>
    <recommendedName>
        <fullName evidence="13">Sulfotransferase domain-containing protein</fullName>
    </recommendedName>
</protein>
<keyword evidence="3" id="KW-0808">Transferase</keyword>
<evidence type="ECO:0000256" key="3">
    <source>
        <dbReference type="ARBA" id="ARBA00022679"/>
    </source>
</evidence>
<evidence type="ECO:0000256" key="2">
    <source>
        <dbReference type="ARBA" id="ARBA00008124"/>
    </source>
</evidence>
<dbReference type="Gene3D" id="3.40.50.300">
    <property type="entry name" value="P-loop containing nucleotide triphosphate hydrolases"/>
    <property type="match status" value="1"/>
</dbReference>
<dbReference type="Proteomes" id="UP000789595">
    <property type="component" value="Unassembled WGS sequence"/>
</dbReference>
<keyword evidence="6" id="KW-1133">Transmembrane helix</keyword>
<dbReference type="GO" id="GO:0009247">
    <property type="term" value="P:glycolipid biosynthetic process"/>
    <property type="evidence" value="ECO:0007669"/>
    <property type="project" value="InterPro"/>
</dbReference>
<dbReference type="PANTHER" id="PTHR14647">
    <property type="entry name" value="GALACTOSE-3-O-SULFOTRANSFERASE"/>
    <property type="match status" value="1"/>
</dbReference>
<keyword evidence="7" id="KW-0333">Golgi apparatus</keyword>
<dbReference type="AlphaFoldDB" id="A0A8J2SYP0"/>
<evidence type="ECO:0000256" key="7">
    <source>
        <dbReference type="ARBA" id="ARBA00023034"/>
    </source>
</evidence>
<keyword evidence="8" id="KW-0472">Membrane</keyword>
<evidence type="ECO:0000313" key="12">
    <source>
        <dbReference type="Proteomes" id="UP000789595"/>
    </source>
</evidence>
<evidence type="ECO:0000256" key="8">
    <source>
        <dbReference type="ARBA" id="ARBA00023136"/>
    </source>
</evidence>
<keyword evidence="4" id="KW-0812">Transmembrane</keyword>
<proteinExistence type="inferred from homology"/>
<evidence type="ECO:0000313" key="11">
    <source>
        <dbReference type="EMBL" id="CAH0377686.1"/>
    </source>
</evidence>
<dbReference type="PANTHER" id="PTHR14647:SF87">
    <property type="entry name" value="PUTATIVE-RELATED"/>
    <property type="match status" value="1"/>
</dbReference>